<name>A0ABT1K7Y8_9ACTN</name>
<dbReference type="InterPro" id="IPR028116">
    <property type="entry name" value="Cis-CaaD-like"/>
</dbReference>
<comment type="caution">
    <text evidence="2">The sequence shown here is derived from an EMBL/GenBank/DDBJ whole genome shotgun (WGS) entry which is preliminary data.</text>
</comment>
<gene>
    <name evidence="2" type="ORF">HD595_006237</name>
</gene>
<organism evidence="2 3">
    <name type="scientific">Nonomuraea roseoviolacea subsp. carminata</name>
    <dbReference type="NCBI Taxonomy" id="160689"/>
    <lineage>
        <taxon>Bacteria</taxon>
        <taxon>Bacillati</taxon>
        <taxon>Actinomycetota</taxon>
        <taxon>Actinomycetes</taxon>
        <taxon>Streptosporangiales</taxon>
        <taxon>Streptosporangiaceae</taxon>
        <taxon>Nonomuraea</taxon>
    </lineage>
</organism>
<protein>
    <submittedName>
        <fullName evidence="2">Phenylpyruvate tautomerase PptA (4-oxalocrotonate tautomerase family)</fullName>
    </submittedName>
</protein>
<dbReference type="Gene3D" id="3.30.429.10">
    <property type="entry name" value="Macrophage Migration Inhibitory Factor"/>
    <property type="match status" value="1"/>
</dbReference>
<evidence type="ECO:0000259" key="1">
    <source>
        <dbReference type="Pfam" id="PF14832"/>
    </source>
</evidence>
<dbReference type="SUPFAM" id="SSF55331">
    <property type="entry name" value="Tautomerase/MIF"/>
    <property type="match status" value="1"/>
</dbReference>
<feature type="domain" description="Tautomerase cis-CaaD-like" evidence="1">
    <location>
        <begin position="1"/>
        <end position="136"/>
    </location>
</feature>
<reference evidence="2 3" key="1">
    <citation type="submission" date="2022-06" db="EMBL/GenBank/DDBJ databases">
        <title>Sequencing the genomes of 1000 actinobacteria strains.</title>
        <authorList>
            <person name="Klenk H.-P."/>
        </authorList>
    </citation>
    <scope>NUCLEOTIDE SEQUENCE [LARGE SCALE GENOMIC DNA]</scope>
    <source>
        <strain evidence="2 3">DSM 44170</strain>
    </source>
</reference>
<evidence type="ECO:0000313" key="3">
    <source>
        <dbReference type="Proteomes" id="UP001320766"/>
    </source>
</evidence>
<dbReference type="RefSeq" id="WP_253775218.1">
    <property type="nucleotide sequence ID" value="NZ_BAAAVE010000051.1"/>
</dbReference>
<dbReference type="EMBL" id="JAMZEC010000001">
    <property type="protein sequence ID" value="MCP2350115.1"/>
    <property type="molecule type" value="Genomic_DNA"/>
</dbReference>
<evidence type="ECO:0000313" key="2">
    <source>
        <dbReference type="EMBL" id="MCP2350115.1"/>
    </source>
</evidence>
<accession>A0ABT1K7Y8</accession>
<sequence length="140" mass="16291">MPLWHIHHPAGAYSEQQKRELAEDVTEFYARHGLPRFYVVTLFHEIPRASFLVGGEPSDDTVRIVVEHIARHAEDPGLRERMSEALSRLLAPHTLDRGLHCEFHVDETPRDLWMIDGLWPPPTGTEAERRWARENRPVPY</sequence>
<dbReference type="Pfam" id="PF14832">
    <property type="entry name" value="Tautomerase_3"/>
    <property type="match status" value="1"/>
</dbReference>
<dbReference type="InterPro" id="IPR014347">
    <property type="entry name" value="Tautomerase/MIF_sf"/>
</dbReference>
<proteinExistence type="predicted"/>
<keyword evidence="3" id="KW-1185">Reference proteome</keyword>
<dbReference type="Proteomes" id="UP001320766">
    <property type="component" value="Unassembled WGS sequence"/>
</dbReference>